<proteinExistence type="predicted"/>
<sequence length="262" mass="30341">MNILFLTISRINGLEERGIYTDLMREFIRNGHAMYIVSPYERRFHQPTGVMENGGARILKVKTLNIQKTNIVEKGIGTLLLESQYLHAINKYWRDVKFDLILYSTPPITFNKVIRTLKKRWNAKTYLMLKDIFPQNAVDLGMFSKKSFLYRMFRSKEEKLYELSDFIGCMSPANCEYVLKHNPAIDAAKVEICPNSVKLQERLKGDRKESELLKELNIPASKRIFIYGGNLGKPQGIDFLLKVIEENKKRDDSYFVIVGSGT</sequence>
<dbReference type="AlphaFoldDB" id="A0A5M5ZMR1"/>
<comment type="caution">
    <text evidence="1">The sequence shown here is derived from an EMBL/GenBank/DDBJ whole genome shotgun (WGS) entry which is preliminary data.</text>
</comment>
<reference evidence="1 2" key="1">
    <citation type="journal article" date="2019" name="Nat. Med.">
        <title>A library of human gut bacterial isolates paired with longitudinal multiomics data enables mechanistic microbiome research.</title>
        <authorList>
            <person name="Poyet M."/>
            <person name="Groussin M."/>
            <person name="Gibbons S.M."/>
            <person name="Avila-Pacheco J."/>
            <person name="Jiang X."/>
            <person name="Kearney S.M."/>
            <person name="Perrotta A.R."/>
            <person name="Berdy B."/>
            <person name="Zhao S."/>
            <person name="Lieberman T.D."/>
            <person name="Swanson P.K."/>
            <person name="Smith M."/>
            <person name="Roesemann S."/>
            <person name="Alexander J.E."/>
            <person name="Rich S.A."/>
            <person name="Livny J."/>
            <person name="Vlamakis H."/>
            <person name="Clish C."/>
            <person name="Bullock K."/>
            <person name="Deik A."/>
            <person name="Scott J."/>
            <person name="Pierce K.A."/>
            <person name="Xavier R.J."/>
            <person name="Alm E.J."/>
        </authorList>
    </citation>
    <scope>NUCLEOTIDE SEQUENCE [LARGE SCALE GENOMIC DNA]</scope>
    <source>
        <strain evidence="1 2">BIOML-A5</strain>
    </source>
</reference>
<dbReference type="Proteomes" id="UP000347681">
    <property type="component" value="Unassembled WGS sequence"/>
</dbReference>
<feature type="non-terminal residue" evidence="1">
    <location>
        <position position="262"/>
    </location>
</feature>
<dbReference type="CDD" id="cd03794">
    <property type="entry name" value="GT4_WbuB-like"/>
    <property type="match status" value="1"/>
</dbReference>
<gene>
    <name evidence="1" type="ORF">F2Y61_23955</name>
</gene>
<dbReference type="Gene3D" id="3.40.50.2000">
    <property type="entry name" value="Glycogen Phosphorylase B"/>
    <property type="match status" value="2"/>
</dbReference>
<dbReference type="GO" id="GO:0016740">
    <property type="term" value="F:transferase activity"/>
    <property type="evidence" value="ECO:0007669"/>
    <property type="project" value="UniProtKB-KW"/>
</dbReference>
<evidence type="ECO:0000313" key="2">
    <source>
        <dbReference type="Proteomes" id="UP000347681"/>
    </source>
</evidence>
<dbReference type="SUPFAM" id="SSF53756">
    <property type="entry name" value="UDP-Glycosyltransferase/glycogen phosphorylase"/>
    <property type="match status" value="1"/>
</dbReference>
<protein>
    <submittedName>
        <fullName evidence="1">Glycosyltransferase family 4 protein</fullName>
    </submittedName>
</protein>
<evidence type="ECO:0000313" key="1">
    <source>
        <dbReference type="EMBL" id="KAA5378216.1"/>
    </source>
</evidence>
<dbReference type="RefSeq" id="WP_149941446.1">
    <property type="nucleotide sequence ID" value="NZ_VVZB01000090.1"/>
</dbReference>
<keyword evidence="1" id="KW-0808">Transferase</keyword>
<name>A0A5M5ZMR1_9BACT</name>
<dbReference type="EMBL" id="VVZB01000090">
    <property type="protein sequence ID" value="KAA5378216.1"/>
    <property type="molecule type" value="Genomic_DNA"/>
</dbReference>
<organism evidence="1 2">
    <name type="scientific">Phocaeicola dorei</name>
    <dbReference type="NCBI Taxonomy" id="357276"/>
    <lineage>
        <taxon>Bacteria</taxon>
        <taxon>Pseudomonadati</taxon>
        <taxon>Bacteroidota</taxon>
        <taxon>Bacteroidia</taxon>
        <taxon>Bacteroidales</taxon>
        <taxon>Bacteroidaceae</taxon>
        <taxon>Phocaeicola</taxon>
    </lineage>
</organism>
<accession>A0A5M5ZMR1</accession>